<dbReference type="InterPro" id="IPR010158">
    <property type="entry name" value="Amidase_Cbmase"/>
</dbReference>
<evidence type="ECO:0000313" key="5">
    <source>
        <dbReference type="EMBL" id="NME29072.1"/>
    </source>
</evidence>
<dbReference type="Proteomes" id="UP000591071">
    <property type="component" value="Unassembled WGS sequence"/>
</dbReference>
<accession>A0A848BTM7</accession>
<comment type="caution">
    <text evidence="5">The sequence shown here is derived from an EMBL/GenBank/DDBJ whole genome shotgun (WGS) entry which is preliminary data.</text>
</comment>
<feature type="binding site" evidence="3">
    <location>
        <position position="91"/>
    </location>
    <ligand>
        <name>Zn(2+)</name>
        <dbReference type="ChEBI" id="CHEBI:29105"/>
        <label>1</label>
    </ligand>
</feature>
<keyword evidence="3" id="KW-0862">Zinc</keyword>
<feature type="domain" description="Peptidase M20 dimerisation" evidence="4">
    <location>
        <begin position="213"/>
        <end position="313"/>
    </location>
</feature>
<organism evidence="5 6">
    <name type="scientific">Megasphaera hexanoica</name>
    <dbReference type="NCBI Taxonomy" id="1675036"/>
    <lineage>
        <taxon>Bacteria</taxon>
        <taxon>Bacillati</taxon>
        <taxon>Bacillota</taxon>
        <taxon>Negativicutes</taxon>
        <taxon>Veillonellales</taxon>
        <taxon>Veillonellaceae</taxon>
        <taxon>Megasphaera</taxon>
    </lineage>
</organism>
<dbReference type="PANTHER" id="PTHR32494:SF5">
    <property type="entry name" value="ALLANTOATE AMIDOHYDROLASE"/>
    <property type="match status" value="1"/>
</dbReference>
<dbReference type="CDD" id="cd03884">
    <property type="entry name" value="M20_bAS"/>
    <property type="match status" value="1"/>
</dbReference>
<comment type="similarity">
    <text evidence="1">Belongs to the peptidase M20 family.</text>
</comment>
<dbReference type="GO" id="GO:0016813">
    <property type="term" value="F:hydrolase activity, acting on carbon-nitrogen (but not peptide) bonds, in linear amidines"/>
    <property type="evidence" value="ECO:0007669"/>
    <property type="project" value="InterPro"/>
</dbReference>
<name>A0A848BTM7_9FIRM</name>
<dbReference type="SUPFAM" id="SSF53187">
    <property type="entry name" value="Zn-dependent exopeptidases"/>
    <property type="match status" value="1"/>
</dbReference>
<dbReference type="InterPro" id="IPR002933">
    <property type="entry name" value="Peptidase_M20"/>
</dbReference>
<dbReference type="Pfam" id="PF01546">
    <property type="entry name" value="Peptidase_M20"/>
    <property type="match status" value="1"/>
</dbReference>
<evidence type="ECO:0000256" key="1">
    <source>
        <dbReference type="ARBA" id="ARBA00006153"/>
    </source>
</evidence>
<dbReference type="PIRSF" id="PIRSF001235">
    <property type="entry name" value="Amidase_carbamoylase"/>
    <property type="match status" value="1"/>
</dbReference>
<proteinExistence type="inferred from homology"/>
<dbReference type="InterPro" id="IPR036264">
    <property type="entry name" value="Bact_exopeptidase_dim_dom"/>
</dbReference>
<dbReference type="RefSeq" id="WP_170087950.1">
    <property type="nucleotide sequence ID" value="NZ_JABAFG010000020.1"/>
</dbReference>
<protein>
    <submittedName>
        <fullName evidence="5">Zn-dependent hydrolase</fullName>
    </submittedName>
</protein>
<dbReference type="NCBIfam" id="NF006771">
    <property type="entry name" value="PRK09290.1-5"/>
    <property type="match status" value="1"/>
</dbReference>
<feature type="binding site" evidence="3">
    <location>
        <position position="191"/>
    </location>
    <ligand>
        <name>Zn(2+)</name>
        <dbReference type="ChEBI" id="CHEBI:29105"/>
        <label>1</label>
    </ligand>
</feature>
<dbReference type="EMBL" id="JABAFG010000020">
    <property type="protein sequence ID" value="NME29072.1"/>
    <property type="molecule type" value="Genomic_DNA"/>
</dbReference>
<evidence type="ECO:0000313" key="6">
    <source>
        <dbReference type="Proteomes" id="UP000591071"/>
    </source>
</evidence>
<dbReference type="Pfam" id="PF07687">
    <property type="entry name" value="M20_dimer"/>
    <property type="match status" value="1"/>
</dbReference>
<keyword evidence="2 5" id="KW-0378">Hydrolase</keyword>
<dbReference type="PANTHER" id="PTHR32494">
    <property type="entry name" value="ALLANTOATE DEIMINASE-RELATED"/>
    <property type="match status" value="1"/>
</dbReference>
<dbReference type="NCBIfam" id="TIGR01879">
    <property type="entry name" value="hydantase"/>
    <property type="match status" value="1"/>
</dbReference>
<gene>
    <name evidence="5" type="ORF">HF872_10645</name>
</gene>
<dbReference type="Gene3D" id="3.30.70.360">
    <property type="match status" value="1"/>
</dbReference>
<feature type="binding site" evidence="3">
    <location>
        <position position="91"/>
    </location>
    <ligand>
        <name>Zn(2+)</name>
        <dbReference type="ChEBI" id="CHEBI:29105"/>
        <label>2</label>
    </ligand>
</feature>
<evidence type="ECO:0000259" key="4">
    <source>
        <dbReference type="Pfam" id="PF07687"/>
    </source>
</evidence>
<dbReference type="AlphaFoldDB" id="A0A848BTM7"/>
<sequence>MITKAERIKKDITTIAQFQSKKGRGCNRFSYTPAFRQAADYIAEEMKKAGLTVRENAVGAILGTLQGEQPELAPVVSGSHLDSVPEGGNFDGIAGICTALEAARAFHDAGIRPRRPFCCIAIPEEEGPQFGSGLFGSRAMCGQLYDDEIHRFRNAQGQSIAEVLTAYGKNPEKIASETIHTGDWAAFLELHIEQGPVLDREHLELGIVEAIVGLKYYFVTIKGISNHAGATPMTMRADTVLAMANAVSAGADTALTLGDGTVFTTGIIQTHPGAGNIIPDKTVFSIDCRSRNMNSIETVMKAVKASLETSKKQNPGLSYAIEERLHADPVEMDQSLQNLLETQTQMLHIPYKRMCSGAGHDTMVFNHLMPTAMIFVPSRDGRSHVPEEWTDYRYIQQGAEVLYQTLRQLTAQ</sequence>
<reference evidence="5 6" key="1">
    <citation type="submission" date="2020-04" db="EMBL/GenBank/DDBJ databases">
        <authorList>
            <person name="Hitch T.C.A."/>
            <person name="Wylensek D."/>
            <person name="Clavel T."/>
        </authorList>
    </citation>
    <scope>NUCLEOTIDE SEQUENCE [LARGE SCALE GENOMIC DNA]</scope>
    <source>
        <strain evidence="5 6">Oil-RF-744-FAT-WT-6-1</strain>
    </source>
</reference>
<dbReference type="GO" id="GO:0046872">
    <property type="term" value="F:metal ion binding"/>
    <property type="evidence" value="ECO:0007669"/>
    <property type="project" value="UniProtKB-KW"/>
</dbReference>
<dbReference type="InterPro" id="IPR011650">
    <property type="entry name" value="Peptidase_M20_dimer"/>
</dbReference>
<keyword evidence="3" id="KW-0479">Metal-binding</keyword>
<feature type="binding site" evidence="3">
    <location>
        <position position="384"/>
    </location>
    <ligand>
        <name>Zn(2+)</name>
        <dbReference type="ChEBI" id="CHEBI:29105"/>
        <label>2</label>
    </ligand>
</feature>
<feature type="binding site" evidence="3">
    <location>
        <position position="80"/>
    </location>
    <ligand>
        <name>Zn(2+)</name>
        <dbReference type="ChEBI" id="CHEBI:29105"/>
        <label>1</label>
    </ligand>
</feature>
<dbReference type="SUPFAM" id="SSF55031">
    <property type="entry name" value="Bacterial exopeptidase dimerisation domain"/>
    <property type="match status" value="1"/>
</dbReference>
<dbReference type="Gene3D" id="3.40.630.10">
    <property type="entry name" value="Zn peptidases"/>
    <property type="match status" value="1"/>
</dbReference>
<comment type="cofactor">
    <cofactor evidence="3">
        <name>Zn(2+)</name>
        <dbReference type="ChEBI" id="CHEBI:29105"/>
    </cofactor>
    <text evidence="3">Binds 2 Zn(2+) ions per subunit.</text>
</comment>
<evidence type="ECO:0000256" key="2">
    <source>
        <dbReference type="ARBA" id="ARBA00022801"/>
    </source>
</evidence>
<evidence type="ECO:0000256" key="3">
    <source>
        <dbReference type="PIRSR" id="PIRSR001235-1"/>
    </source>
</evidence>
<feature type="binding site" evidence="3">
    <location>
        <position position="126"/>
    </location>
    <ligand>
        <name>Zn(2+)</name>
        <dbReference type="ChEBI" id="CHEBI:29105"/>
        <label>2</label>
    </ligand>
</feature>